<proteinExistence type="predicted"/>
<dbReference type="EMBL" id="PKMF04000018">
    <property type="protein sequence ID" value="KAK7858605.1"/>
    <property type="molecule type" value="Genomic_DNA"/>
</dbReference>
<dbReference type="AlphaFoldDB" id="A0AAW0M4V6"/>
<dbReference type="Proteomes" id="UP000237347">
    <property type="component" value="Unassembled WGS sequence"/>
</dbReference>
<sequence length="60" mass="6358">MRVAKALVQAEVKVQAQDGNADDRAAGKRPVIVIELTLNNGKKNARFKAMQIAVGLQGGV</sequence>
<protein>
    <submittedName>
        <fullName evidence="1">Uncharacterized protein</fullName>
    </submittedName>
</protein>
<evidence type="ECO:0000313" key="2">
    <source>
        <dbReference type="Proteomes" id="UP000237347"/>
    </source>
</evidence>
<accession>A0AAW0M4V6</accession>
<gene>
    <name evidence="1" type="ORF">CFP56_011463</name>
</gene>
<keyword evidence="2" id="KW-1185">Reference proteome</keyword>
<name>A0AAW0M4V6_QUESU</name>
<comment type="caution">
    <text evidence="1">The sequence shown here is derived from an EMBL/GenBank/DDBJ whole genome shotgun (WGS) entry which is preliminary data.</text>
</comment>
<reference evidence="1 2" key="1">
    <citation type="journal article" date="2018" name="Sci. Data">
        <title>The draft genome sequence of cork oak.</title>
        <authorList>
            <person name="Ramos A.M."/>
            <person name="Usie A."/>
            <person name="Barbosa P."/>
            <person name="Barros P.M."/>
            <person name="Capote T."/>
            <person name="Chaves I."/>
            <person name="Simoes F."/>
            <person name="Abreu I."/>
            <person name="Carrasquinho I."/>
            <person name="Faro C."/>
            <person name="Guimaraes J.B."/>
            <person name="Mendonca D."/>
            <person name="Nobrega F."/>
            <person name="Rodrigues L."/>
            <person name="Saibo N.J.M."/>
            <person name="Varela M.C."/>
            <person name="Egas C."/>
            <person name="Matos J."/>
            <person name="Miguel C.M."/>
            <person name="Oliveira M.M."/>
            <person name="Ricardo C.P."/>
            <person name="Goncalves S."/>
        </authorList>
    </citation>
    <scope>NUCLEOTIDE SEQUENCE [LARGE SCALE GENOMIC DNA]</scope>
    <source>
        <strain evidence="2">cv. HL8</strain>
    </source>
</reference>
<evidence type="ECO:0000313" key="1">
    <source>
        <dbReference type="EMBL" id="KAK7858605.1"/>
    </source>
</evidence>
<organism evidence="1 2">
    <name type="scientific">Quercus suber</name>
    <name type="common">Cork oak</name>
    <dbReference type="NCBI Taxonomy" id="58331"/>
    <lineage>
        <taxon>Eukaryota</taxon>
        <taxon>Viridiplantae</taxon>
        <taxon>Streptophyta</taxon>
        <taxon>Embryophyta</taxon>
        <taxon>Tracheophyta</taxon>
        <taxon>Spermatophyta</taxon>
        <taxon>Magnoliopsida</taxon>
        <taxon>eudicotyledons</taxon>
        <taxon>Gunneridae</taxon>
        <taxon>Pentapetalae</taxon>
        <taxon>rosids</taxon>
        <taxon>fabids</taxon>
        <taxon>Fagales</taxon>
        <taxon>Fagaceae</taxon>
        <taxon>Quercus</taxon>
    </lineage>
</organism>